<evidence type="ECO:0008006" key="4">
    <source>
        <dbReference type="Google" id="ProtNLM"/>
    </source>
</evidence>
<dbReference type="PANTHER" id="PTHR38166:SF1">
    <property type="entry name" value="C2H2-TYPE DOMAIN-CONTAINING PROTEIN"/>
    <property type="match status" value="1"/>
</dbReference>
<dbReference type="EMBL" id="LJZO01000019">
    <property type="protein sequence ID" value="ROV96748.1"/>
    <property type="molecule type" value="Genomic_DNA"/>
</dbReference>
<keyword evidence="3" id="KW-1185">Reference proteome</keyword>
<protein>
    <recommendedName>
        <fullName evidence="4">C2H2-type domain-containing protein</fullName>
    </recommendedName>
</protein>
<gene>
    <name evidence="2" type="ORF">VSDG_05561</name>
</gene>
<dbReference type="AlphaFoldDB" id="A0A423W071"/>
<evidence type="ECO:0000256" key="1">
    <source>
        <dbReference type="SAM" id="MobiDB-lite"/>
    </source>
</evidence>
<dbReference type="Proteomes" id="UP000284375">
    <property type="component" value="Unassembled WGS sequence"/>
</dbReference>
<proteinExistence type="predicted"/>
<dbReference type="STRING" id="252740.A0A423W071"/>
<organism evidence="2 3">
    <name type="scientific">Cytospora chrysosperma</name>
    <name type="common">Cytospora canker fungus</name>
    <name type="synonym">Sphaeria chrysosperma</name>
    <dbReference type="NCBI Taxonomy" id="252740"/>
    <lineage>
        <taxon>Eukaryota</taxon>
        <taxon>Fungi</taxon>
        <taxon>Dikarya</taxon>
        <taxon>Ascomycota</taxon>
        <taxon>Pezizomycotina</taxon>
        <taxon>Sordariomycetes</taxon>
        <taxon>Sordariomycetidae</taxon>
        <taxon>Diaporthales</taxon>
        <taxon>Cytosporaceae</taxon>
        <taxon>Cytospora</taxon>
    </lineage>
</organism>
<name>A0A423W071_CYTCH</name>
<comment type="caution">
    <text evidence="2">The sequence shown here is derived from an EMBL/GenBank/DDBJ whole genome shotgun (WGS) entry which is preliminary data.</text>
</comment>
<dbReference type="PANTHER" id="PTHR38166">
    <property type="entry name" value="C2H2-TYPE DOMAIN-CONTAINING PROTEIN-RELATED"/>
    <property type="match status" value="1"/>
</dbReference>
<dbReference type="OrthoDB" id="4161727at2759"/>
<evidence type="ECO:0000313" key="2">
    <source>
        <dbReference type="EMBL" id="ROV96748.1"/>
    </source>
</evidence>
<sequence length="685" mass="75582">MYQPPSPACSLPIVDVSQLCSTSVVTSKGTHFGILVVPFPNEDSIVRVIQELSTVLSLGNGDPIAITAIAGAYTGPTSSSRGAIEYWRTRNERGSLLQSAGRRRSASPEVRPVPIEKKSKNSNQEPSHELQDATRPTSLSIYDARAASGAGHPNCLEDTEGPRSGHLMVPNDIKLSRGASSQCIDDDTEEAQGCVPDSRRQRSISSGGSSISETDSLESRCSSNASLSPGELAKSRRDIVVDRIVRWMVKWLDSRLGLLALQSHHGGAAQTSQGFSPSSRQGSSDRTQRPHPRRKPGRGGGQNSDDASDDEGADRPRPNGTIQEEDDEVLEFACPYLKHNPAKYGKLRSCSSYGWKSIHRLKEHLYRRHLLPQFKCIRCCRVFQTSDALTEHSKAEVACEVVQDEPDEDGIKQDQLAKLKSRKRGRDRDSEHDKWIAAYQVLFPDDYLLPSPYFERTDTGQNRESFLTALREHVGRESPRLIRPRLEEFLDEVLKESLTPQVLENLLRDVFTQVLNTLPRKQEPLPGLPAEESVSTDTYAPASADPPSPQGNITVLALQDAKNMQDWPGDWSTDNGELCRYQPSRLDWQTPEQAGEVEAGPSNLLPVQDARVPGFDGNTTTLDPQGLMTLFSFDDFSAEYAAWLGQPDETSSRADSGYFSLTSGGDTYAETGKGKEVVRDAFHQY</sequence>
<feature type="compositionally biased region" description="Polar residues" evidence="1">
    <location>
        <begin position="269"/>
        <end position="285"/>
    </location>
</feature>
<evidence type="ECO:0000313" key="3">
    <source>
        <dbReference type="Proteomes" id="UP000284375"/>
    </source>
</evidence>
<accession>A0A423W071</accession>
<feature type="region of interest" description="Disordered" evidence="1">
    <location>
        <begin position="95"/>
        <end position="232"/>
    </location>
</feature>
<feature type="region of interest" description="Disordered" evidence="1">
    <location>
        <begin position="520"/>
        <end position="552"/>
    </location>
</feature>
<feature type="compositionally biased region" description="Low complexity" evidence="1">
    <location>
        <begin position="203"/>
        <end position="212"/>
    </location>
</feature>
<reference evidence="2 3" key="1">
    <citation type="submission" date="2015-09" db="EMBL/GenBank/DDBJ databases">
        <title>Host preference determinants of Valsa canker pathogens revealed by comparative genomics.</title>
        <authorList>
            <person name="Yin Z."/>
            <person name="Huang L."/>
        </authorList>
    </citation>
    <scope>NUCLEOTIDE SEQUENCE [LARGE SCALE GENOMIC DNA]</scope>
    <source>
        <strain evidence="2 3">YSFL</strain>
    </source>
</reference>
<feature type="region of interest" description="Disordered" evidence="1">
    <location>
        <begin position="268"/>
        <end position="325"/>
    </location>
</feature>